<dbReference type="AlphaFoldDB" id="A0A9J5ZQ44"/>
<sequence>MENGGNRLFMFFHSYGPLLRIRVQRLKWRTIGKNEAAFCVINNSRQTHECCGNGFNLGAEGGKMSKRSTAKDHLKSQQHCESIDDGSRP</sequence>
<protein>
    <submittedName>
        <fullName evidence="2">Uncharacterized protein</fullName>
    </submittedName>
</protein>
<dbReference type="EMBL" id="JACXVP010000003">
    <property type="protein sequence ID" value="KAG5614227.1"/>
    <property type="molecule type" value="Genomic_DNA"/>
</dbReference>
<organism evidence="2 3">
    <name type="scientific">Solanum commersonii</name>
    <name type="common">Commerson's wild potato</name>
    <name type="synonym">Commerson's nightshade</name>
    <dbReference type="NCBI Taxonomy" id="4109"/>
    <lineage>
        <taxon>Eukaryota</taxon>
        <taxon>Viridiplantae</taxon>
        <taxon>Streptophyta</taxon>
        <taxon>Embryophyta</taxon>
        <taxon>Tracheophyta</taxon>
        <taxon>Spermatophyta</taxon>
        <taxon>Magnoliopsida</taxon>
        <taxon>eudicotyledons</taxon>
        <taxon>Gunneridae</taxon>
        <taxon>Pentapetalae</taxon>
        <taxon>asterids</taxon>
        <taxon>lamiids</taxon>
        <taxon>Solanales</taxon>
        <taxon>Solanaceae</taxon>
        <taxon>Solanoideae</taxon>
        <taxon>Solaneae</taxon>
        <taxon>Solanum</taxon>
    </lineage>
</organism>
<dbReference type="Proteomes" id="UP000824120">
    <property type="component" value="Chromosome 3"/>
</dbReference>
<feature type="region of interest" description="Disordered" evidence="1">
    <location>
        <begin position="62"/>
        <end position="89"/>
    </location>
</feature>
<evidence type="ECO:0000313" key="3">
    <source>
        <dbReference type="Proteomes" id="UP000824120"/>
    </source>
</evidence>
<evidence type="ECO:0000256" key="1">
    <source>
        <dbReference type="SAM" id="MobiDB-lite"/>
    </source>
</evidence>
<reference evidence="2 3" key="1">
    <citation type="submission" date="2020-09" db="EMBL/GenBank/DDBJ databases">
        <title>De no assembly of potato wild relative species, Solanum commersonii.</title>
        <authorList>
            <person name="Cho K."/>
        </authorList>
    </citation>
    <scope>NUCLEOTIDE SEQUENCE [LARGE SCALE GENOMIC DNA]</scope>
    <source>
        <strain evidence="2">LZ3.2</strain>
        <tissue evidence="2">Leaf</tissue>
    </source>
</reference>
<evidence type="ECO:0000313" key="2">
    <source>
        <dbReference type="EMBL" id="KAG5614227.1"/>
    </source>
</evidence>
<keyword evidence="3" id="KW-1185">Reference proteome</keyword>
<gene>
    <name evidence="2" type="ORF">H5410_014051</name>
</gene>
<comment type="caution">
    <text evidence="2">The sequence shown here is derived from an EMBL/GenBank/DDBJ whole genome shotgun (WGS) entry which is preliminary data.</text>
</comment>
<accession>A0A9J5ZQ44</accession>
<proteinExistence type="predicted"/>
<name>A0A9J5ZQ44_SOLCO</name>